<evidence type="ECO:0000313" key="7">
    <source>
        <dbReference type="Proteomes" id="UP001147700"/>
    </source>
</evidence>
<dbReference type="InterPro" id="IPR051202">
    <property type="entry name" value="Peptidase_C40"/>
</dbReference>
<dbReference type="Pfam" id="PF00877">
    <property type="entry name" value="NLPC_P60"/>
    <property type="match status" value="1"/>
</dbReference>
<evidence type="ECO:0000313" key="6">
    <source>
        <dbReference type="EMBL" id="MDA0136365.1"/>
    </source>
</evidence>
<evidence type="ECO:0000256" key="4">
    <source>
        <dbReference type="ARBA" id="ARBA00022807"/>
    </source>
</evidence>
<dbReference type="EMBL" id="JAPCID010000003">
    <property type="protein sequence ID" value="MDA0136365.1"/>
    <property type="molecule type" value="Genomic_DNA"/>
</dbReference>
<feature type="domain" description="NlpC/P60" evidence="5">
    <location>
        <begin position="195"/>
        <end position="313"/>
    </location>
</feature>
<dbReference type="InterPro" id="IPR002477">
    <property type="entry name" value="Peptidoglycan-bd-like"/>
</dbReference>
<comment type="similarity">
    <text evidence="1">Belongs to the peptidase C40 family.</text>
</comment>
<keyword evidence="7" id="KW-1185">Reference proteome</keyword>
<accession>A0ABT4RCU2</accession>
<keyword evidence="4" id="KW-0788">Thiol protease</keyword>
<evidence type="ECO:0000259" key="5">
    <source>
        <dbReference type="PROSITE" id="PS51935"/>
    </source>
</evidence>
<dbReference type="PANTHER" id="PTHR47053:SF1">
    <property type="entry name" value="MUREIN DD-ENDOPEPTIDASE MEPH-RELATED"/>
    <property type="match status" value="1"/>
</dbReference>
<sequence>MERDLASVELWERSLERSRRRRAQSKHRVTGVQVSAALLAATVAVPSAPAAAQELERGNTGDDVRAVQRALGIVADGVFGPVTRRAVRDFQARSGLVVDGIVGPATKRALGLAGAPAPASPRGSSNAATVMAIQRALGISADGVYGPITRQAVRDFQRSRGLLVDGIAGPATLGALGVSGNTQGSSGSGSVSAPSGSGMSAVGAAQSKLGAPYELGGEGPAWDCSGLTQWAMAQAGVTIPRTSFDQFNVGTPVARENIQAGDLVFFDANGPGASHVGIATSATTVISATTHGVREHPIGGDYWGRHFHGARRF</sequence>
<reference evidence="6" key="1">
    <citation type="submission" date="2022-10" db="EMBL/GenBank/DDBJ databases">
        <title>The WGS of Solirubrobacter sp. CPCC 204708.</title>
        <authorList>
            <person name="Jiang Z."/>
        </authorList>
    </citation>
    <scope>NUCLEOTIDE SEQUENCE</scope>
    <source>
        <strain evidence="6">CPCC 204708</strain>
    </source>
</reference>
<dbReference type="SUPFAM" id="SSF54001">
    <property type="entry name" value="Cysteine proteinases"/>
    <property type="match status" value="1"/>
</dbReference>
<dbReference type="Proteomes" id="UP001147700">
    <property type="component" value="Unassembled WGS sequence"/>
</dbReference>
<dbReference type="PANTHER" id="PTHR47053">
    <property type="entry name" value="MUREIN DD-ENDOPEPTIDASE MEPH-RELATED"/>
    <property type="match status" value="1"/>
</dbReference>
<dbReference type="PROSITE" id="PS51935">
    <property type="entry name" value="NLPC_P60"/>
    <property type="match status" value="1"/>
</dbReference>
<name>A0ABT4RCU2_9ACTN</name>
<evidence type="ECO:0000256" key="1">
    <source>
        <dbReference type="ARBA" id="ARBA00007074"/>
    </source>
</evidence>
<dbReference type="SUPFAM" id="SSF47090">
    <property type="entry name" value="PGBD-like"/>
    <property type="match status" value="2"/>
</dbReference>
<dbReference type="Gene3D" id="3.90.1720.10">
    <property type="entry name" value="endopeptidase domain like (from Nostoc punctiforme)"/>
    <property type="match status" value="1"/>
</dbReference>
<comment type="caution">
    <text evidence="6">The sequence shown here is derived from an EMBL/GenBank/DDBJ whole genome shotgun (WGS) entry which is preliminary data.</text>
</comment>
<dbReference type="InterPro" id="IPR000064">
    <property type="entry name" value="NLP_P60_dom"/>
</dbReference>
<dbReference type="Gene3D" id="1.10.101.10">
    <property type="entry name" value="PGBD-like superfamily/PGBD"/>
    <property type="match status" value="2"/>
</dbReference>
<dbReference type="InterPro" id="IPR036365">
    <property type="entry name" value="PGBD-like_sf"/>
</dbReference>
<dbReference type="InterPro" id="IPR038765">
    <property type="entry name" value="Papain-like_cys_pep_sf"/>
</dbReference>
<evidence type="ECO:0000256" key="3">
    <source>
        <dbReference type="ARBA" id="ARBA00022801"/>
    </source>
</evidence>
<evidence type="ECO:0000256" key="2">
    <source>
        <dbReference type="ARBA" id="ARBA00022670"/>
    </source>
</evidence>
<keyword evidence="2" id="KW-0645">Protease</keyword>
<gene>
    <name evidence="6" type="ORF">OJ962_02570</name>
</gene>
<dbReference type="Pfam" id="PF01471">
    <property type="entry name" value="PG_binding_1"/>
    <property type="match status" value="2"/>
</dbReference>
<proteinExistence type="inferred from homology"/>
<keyword evidence="3" id="KW-0378">Hydrolase</keyword>
<dbReference type="RefSeq" id="WP_202955482.1">
    <property type="nucleotide sequence ID" value="NZ_JAPCID010000003.1"/>
</dbReference>
<protein>
    <submittedName>
        <fullName evidence="6">Peptidoglycan-binding protein</fullName>
    </submittedName>
</protein>
<dbReference type="InterPro" id="IPR036366">
    <property type="entry name" value="PGBDSf"/>
</dbReference>
<organism evidence="6 7">
    <name type="scientific">Solirubrobacter deserti</name>
    <dbReference type="NCBI Taxonomy" id="2282478"/>
    <lineage>
        <taxon>Bacteria</taxon>
        <taxon>Bacillati</taxon>
        <taxon>Actinomycetota</taxon>
        <taxon>Thermoleophilia</taxon>
        <taxon>Solirubrobacterales</taxon>
        <taxon>Solirubrobacteraceae</taxon>
        <taxon>Solirubrobacter</taxon>
    </lineage>
</organism>